<keyword evidence="4" id="KW-1185">Reference proteome</keyword>
<name>J3M6C1_ORYBR</name>
<evidence type="ECO:0000313" key="3">
    <source>
        <dbReference type="EnsemblPlants" id="OB05G21450.1"/>
    </source>
</evidence>
<keyword evidence="1" id="KW-1133">Transmembrane helix</keyword>
<accession>J3M6C1</accession>
<dbReference type="AlphaFoldDB" id="J3M6C1"/>
<evidence type="ECO:0000259" key="2">
    <source>
        <dbReference type="Pfam" id="PF13966"/>
    </source>
</evidence>
<reference evidence="3" key="2">
    <citation type="submission" date="2013-04" db="UniProtKB">
        <authorList>
            <consortium name="EnsemblPlants"/>
        </authorList>
    </citation>
    <scope>IDENTIFICATION</scope>
</reference>
<proteinExistence type="predicted"/>
<evidence type="ECO:0000256" key="1">
    <source>
        <dbReference type="SAM" id="Phobius"/>
    </source>
</evidence>
<reference evidence="3" key="1">
    <citation type="journal article" date="2013" name="Nat. Commun.">
        <title>Whole-genome sequencing of Oryza brachyantha reveals mechanisms underlying Oryza genome evolution.</title>
        <authorList>
            <person name="Chen J."/>
            <person name="Huang Q."/>
            <person name="Gao D."/>
            <person name="Wang J."/>
            <person name="Lang Y."/>
            <person name="Liu T."/>
            <person name="Li B."/>
            <person name="Bai Z."/>
            <person name="Luis Goicoechea J."/>
            <person name="Liang C."/>
            <person name="Chen C."/>
            <person name="Zhang W."/>
            <person name="Sun S."/>
            <person name="Liao Y."/>
            <person name="Zhang X."/>
            <person name="Yang L."/>
            <person name="Song C."/>
            <person name="Wang M."/>
            <person name="Shi J."/>
            <person name="Liu G."/>
            <person name="Liu J."/>
            <person name="Zhou H."/>
            <person name="Zhou W."/>
            <person name="Yu Q."/>
            <person name="An N."/>
            <person name="Chen Y."/>
            <person name="Cai Q."/>
            <person name="Wang B."/>
            <person name="Liu B."/>
            <person name="Min J."/>
            <person name="Huang Y."/>
            <person name="Wu H."/>
            <person name="Li Z."/>
            <person name="Zhang Y."/>
            <person name="Yin Y."/>
            <person name="Song W."/>
            <person name="Jiang J."/>
            <person name="Jackson S.A."/>
            <person name="Wing R.A."/>
            <person name="Wang J."/>
            <person name="Chen M."/>
        </authorList>
    </citation>
    <scope>NUCLEOTIDE SEQUENCE [LARGE SCALE GENOMIC DNA]</scope>
    <source>
        <strain evidence="3">cv. IRGC 101232</strain>
    </source>
</reference>
<evidence type="ECO:0000313" key="4">
    <source>
        <dbReference type="Proteomes" id="UP000006038"/>
    </source>
</evidence>
<dbReference type="Gramene" id="OB05G21450.1">
    <property type="protein sequence ID" value="OB05G21450.1"/>
    <property type="gene ID" value="OB05G21450"/>
</dbReference>
<dbReference type="HOGENOM" id="CLU_1423528_0_0_1"/>
<organism evidence="3">
    <name type="scientific">Oryza brachyantha</name>
    <name type="common">malo sina</name>
    <dbReference type="NCBI Taxonomy" id="4533"/>
    <lineage>
        <taxon>Eukaryota</taxon>
        <taxon>Viridiplantae</taxon>
        <taxon>Streptophyta</taxon>
        <taxon>Embryophyta</taxon>
        <taxon>Tracheophyta</taxon>
        <taxon>Spermatophyta</taxon>
        <taxon>Magnoliopsida</taxon>
        <taxon>Liliopsida</taxon>
        <taxon>Poales</taxon>
        <taxon>Poaceae</taxon>
        <taxon>BOP clade</taxon>
        <taxon>Oryzoideae</taxon>
        <taxon>Oryzeae</taxon>
        <taxon>Oryzinae</taxon>
        <taxon>Oryza</taxon>
    </lineage>
</organism>
<dbReference type="InterPro" id="IPR026960">
    <property type="entry name" value="RVT-Znf"/>
</dbReference>
<feature type="domain" description="Reverse transcriptase zinc-binding" evidence="2">
    <location>
        <begin position="3"/>
        <end position="34"/>
    </location>
</feature>
<dbReference type="OMA" id="LENWHCI"/>
<protein>
    <recommendedName>
        <fullName evidence="2">Reverse transcriptase zinc-binding domain-containing protein</fullName>
    </recommendedName>
</protein>
<dbReference type="Pfam" id="PF13966">
    <property type="entry name" value="zf-RVT"/>
    <property type="match status" value="1"/>
</dbReference>
<keyword evidence="1" id="KW-0472">Membrane</keyword>
<keyword evidence="1" id="KW-0812">Transmembrane</keyword>
<sequence length="191" mass="22400">MKGITQSSACAICDQQQETATHILLMCPFAISFWNILQINPGINHLENWHCIKRPSVLPKKTYRVFISLCLWTLWIHRNSVIFDNKEPCLRRAALSGLQEIALWVQRLKNEDIQSATTTWKMCFRDALLRSLLNFFVSSFCSDCLLLLVFLYFNPSLLIYYPFRWGSSLPPPPGDRFQKKKMFPLFRFFLL</sequence>
<dbReference type="EnsemblPlants" id="OB05G21450.1">
    <property type="protein sequence ID" value="OB05G21450.1"/>
    <property type="gene ID" value="OB05G21450"/>
</dbReference>
<dbReference type="Proteomes" id="UP000006038">
    <property type="component" value="Chromosome 5"/>
</dbReference>
<feature type="transmembrane region" description="Helical" evidence="1">
    <location>
        <begin position="132"/>
        <end position="153"/>
    </location>
</feature>